<evidence type="ECO:0008006" key="5">
    <source>
        <dbReference type="Google" id="ProtNLM"/>
    </source>
</evidence>
<dbReference type="CDD" id="cd14686">
    <property type="entry name" value="bZIP"/>
    <property type="match status" value="1"/>
</dbReference>
<feature type="compositionally biased region" description="Basic and acidic residues" evidence="2">
    <location>
        <begin position="205"/>
        <end position="215"/>
    </location>
</feature>
<protein>
    <recommendedName>
        <fullName evidence="5">BZIP domain-containing protein</fullName>
    </recommendedName>
</protein>
<feature type="region of interest" description="Disordered" evidence="2">
    <location>
        <begin position="205"/>
        <end position="231"/>
    </location>
</feature>
<feature type="region of interest" description="Disordered" evidence="2">
    <location>
        <begin position="381"/>
        <end position="404"/>
    </location>
</feature>
<organism evidence="3 4">
    <name type="scientific">Phytophthora megakarya</name>
    <dbReference type="NCBI Taxonomy" id="4795"/>
    <lineage>
        <taxon>Eukaryota</taxon>
        <taxon>Sar</taxon>
        <taxon>Stramenopiles</taxon>
        <taxon>Oomycota</taxon>
        <taxon>Peronosporomycetes</taxon>
        <taxon>Peronosporales</taxon>
        <taxon>Peronosporaceae</taxon>
        <taxon>Phytophthora</taxon>
    </lineage>
</organism>
<feature type="coiled-coil region" evidence="1">
    <location>
        <begin position="440"/>
        <end position="506"/>
    </location>
</feature>
<feature type="compositionally biased region" description="Low complexity" evidence="2">
    <location>
        <begin position="24"/>
        <end position="46"/>
    </location>
</feature>
<dbReference type="EMBL" id="NBNE01001123">
    <property type="protein sequence ID" value="OWZ15433.1"/>
    <property type="molecule type" value="Genomic_DNA"/>
</dbReference>
<dbReference type="AlphaFoldDB" id="A0A225WCH9"/>
<proteinExistence type="predicted"/>
<dbReference type="OrthoDB" id="167433at2759"/>
<sequence>MSDRAMMEEVLELLAADSPDPTRVSSTNASTTASTTTDNNHSSSVTELSISGTNNDKEGVLRIMETKKRDVTVSGTDNENESGDNGMHSNVETSAEDNGDQEARRPPNDETSSSNPESFEEKYPPGHKALQIQAAVQQQGADAALGLAQHMQNSINSPVPSFCGGAPDVIPSAATADIPSPSPTLPVQPQVEDPMNQRSMTAKIPHEAGSPHEEPGAPPPSTTSSVLPTGQKVKVLNSIEFDDLRRKLRMQTASRRYRKRKKEESRRQKKQIQELQAELARLQDLESQTKQYQLRSIESLEEELKIHQSEITDLSGKLQDAAKVERDWINLMSNHQRKFNILVSDNDKIETRTSDNSGKLLEVVHYYPGNTIQELLSTVDSDETQDDTNSTMPSTSHDTNSELNSTNQSEIGQHVHVLTDTELADLRRRLQIQTASLRHDRQEKEEIRRQKLQIRELKAELSRLQQVEAELEQYEQRSIESLETELQTHQQEVADLAIQLQNAANEELEWVL</sequence>
<evidence type="ECO:0000256" key="1">
    <source>
        <dbReference type="SAM" id="Coils"/>
    </source>
</evidence>
<name>A0A225WCH9_9STRA</name>
<keyword evidence="4" id="KW-1185">Reference proteome</keyword>
<accession>A0A225WCH9</accession>
<dbReference type="Proteomes" id="UP000198211">
    <property type="component" value="Unassembled WGS sequence"/>
</dbReference>
<evidence type="ECO:0000256" key="2">
    <source>
        <dbReference type="SAM" id="MobiDB-lite"/>
    </source>
</evidence>
<feature type="region of interest" description="Disordered" evidence="2">
    <location>
        <begin position="166"/>
        <end position="191"/>
    </location>
</feature>
<evidence type="ECO:0000313" key="3">
    <source>
        <dbReference type="EMBL" id="OWZ15433.1"/>
    </source>
</evidence>
<feature type="region of interest" description="Disordered" evidence="2">
    <location>
        <begin position="1"/>
        <end position="140"/>
    </location>
</feature>
<feature type="region of interest" description="Disordered" evidence="2">
    <location>
        <begin position="250"/>
        <end position="270"/>
    </location>
</feature>
<comment type="caution">
    <text evidence="3">The sequence shown here is derived from an EMBL/GenBank/DDBJ whole genome shotgun (WGS) entry which is preliminary data.</text>
</comment>
<gene>
    <name evidence="3" type="ORF">PHMEG_00010920</name>
</gene>
<keyword evidence="1" id="KW-0175">Coiled coil</keyword>
<feature type="compositionally biased region" description="Basic and acidic residues" evidence="2">
    <location>
        <begin position="55"/>
        <end position="71"/>
    </location>
</feature>
<feature type="compositionally biased region" description="Low complexity" evidence="2">
    <location>
        <begin position="129"/>
        <end position="140"/>
    </location>
</feature>
<reference evidence="4" key="1">
    <citation type="submission" date="2017-03" db="EMBL/GenBank/DDBJ databases">
        <title>Phytopthora megakarya and P. palmivora, two closely related causual agents of cacao black pod achieved similar genome size and gene model numbers by different mechanisms.</title>
        <authorList>
            <person name="Ali S."/>
            <person name="Shao J."/>
            <person name="Larry D.J."/>
            <person name="Kronmiller B."/>
            <person name="Shen D."/>
            <person name="Strem M.D."/>
            <person name="Melnick R.L."/>
            <person name="Guiltinan M.J."/>
            <person name="Tyler B.M."/>
            <person name="Meinhardt L.W."/>
            <person name="Bailey B.A."/>
        </authorList>
    </citation>
    <scope>NUCLEOTIDE SEQUENCE [LARGE SCALE GENOMIC DNA]</scope>
    <source>
        <strain evidence="4">zdho120</strain>
    </source>
</reference>
<feature type="compositionally biased region" description="Polar residues" evidence="2">
    <location>
        <begin position="387"/>
        <end position="404"/>
    </location>
</feature>
<evidence type="ECO:0000313" key="4">
    <source>
        <dbReference type="Proteomes" id="UP000198211"/>
    </source>
</evidence>